<keyword evidence="5" id="KW-0539">Nucleus</keyword>
<dbReference type="Pfam" id="PF09496">
    <property type="entry name" value="CENP-O"/>
    <property type="match status" value="1"/>
</dbReference>
<dbReference type="GO" id="GO:0005634">
    <property type="term" value="C:nucleus"/>
    <property type="evidence" value="ECO:0007669"/>
    <property type="project" value="UniProtKB-SubCell"/>
</dbReference>
<feature type="compositionally biased region" description="Polar residues" evidence="7">
    <location>
        <begin position="49"/>
        <end position="64"/>
    </location>
</feature>
<protein>
    <recommendedName>
        <fullName evidence="10">Cenp-O kinetochore centromere component</fullName>
    </recommendedName>
</protein>
<evidence type="ECO:0000256" key="3">
    <source>
        <dbReference type="ARBA" id="ARBA00007321"/>
    </source>
</evidence>
<evidence type="ECO:0008006" key="10">
    <source>
        <dbReference type="Google" id="ProtNLM"/>
    </source>
</evidence>
<dbReference type="PANTHER" id="PTHR14582:SF1">
    <property type="entry name" value="CENTROMERE PROTEIN O"/>
    <property type="match status" value="1"/>
</dbReference>
<evidence type="ECO:0000313" key="9">
    <source>
        <dbReference type="Proteomes" id="UP000235672"/>
    </source>
</evidence>
<dbReference type="STRING" id="1745343.A0A2J6QHZ9"/>
<dbReference type="Proteomes" id="UP000235672">
    <property type="component" value="Unassembled WGS sequence"/>
</dbReference>
<keyword evidence="9" id="KW-1185">Reference proteome</keyword>
<evidence type="ECO:0000256" key="7">
    <source>
        <dbReference type="SAM" id="MobiDB-lite"/>
    </source>
</evidence>
<dbReference type="PANTHER" id="PTHR14582">
    <property type="entry name" value="INNER KINETOCHORE SUBUNIT MAL2"/>
    <property type="match status" value="1"/>
</dbReference>
<name>A0A2J6QHZ9_9HELO</name>
<evidence type="ECO:0000256" key="5">
    <source>
        <dbReference type="ARBA" id="ARBA00023242"/>
    </source>
</evidence>
<proteinExistence type="inferred from homology"/>
<dbReference type="GO" id="GO:0031511">
    <property type="term" value="C:Mis6-Sim4 complex"/>
    <property type="evidence" value="ECO:0007669"/>
    <property type="project" value="TreeGrafter"/>
</dbReference>
<accession>A0A2J6QHZ9</accession>
<comment type="similarity">
    <text evidence="3">Belongs to the CENP-O/MCM21 family.</text>
</comment>
<sequence length="302" mass="33721">MIPSTDDSILEDPIGAQLDNEISSLQDQIAALKAQRSIQASTILSSQSTRSTLNRLRASQKQSKPSPTTTDTTPLLSTSTAQLSHNRENLYRLCAGITTFRIQDPDPNAVDEGKVLGLRIDVASTGKYLRPYYVMLNKPFPKSELLRVHRHTIPPCIPLSSLVDRYLPNGKGSVSIGSKEPVARKQDLCRFARGLRKEVVGYHNRVGVIKNLRKEFKLDEKVSRKGKGRERVIADISAADAEAKQIRIEWVDGRIGRCVVGEDGEVRKCVIIGEEGRDFETERRVTRGRMEGIGERLREGIY</sequence>
<evidence type="ECO:0000256" key="2">
    <source>
        <dbReference type="ARBA" id="ARBA00004584"/>
    </source>
</evidence>
<dbReference type="AlphaFoldDB" id="A0A2J6QHZ9"/>
<reference evidence="8 9" key="1">
    <citation type="submission" date="2016-05" db="EMBL/GenBank/DDBJ databases">
        <title>A degradative enzymes factory behind the ericoid mycorrhizal symbiosis.</title>
        <authorList>
            <consortium name="DOE Joint Genome Institute"/>
            <person name="Martino E."/>
            <person name="Morin E."/>
            <person name="Grelet G."/>
            <person name="Kuo A."/>
            <person name="Kohler A."/>
            <person name="Daghino S."/>
            <person name="Barry K."/>
            <person name="Choi C."/>
            <person name="Cichocki N."/>
            <person name="Clum A."/>
            <person name="Copeland A."/>
            <person name="Hainaut M."/>
            <person name="Haridas S."/>
            <person name="Labutti K."/>
            <person name="Lindquist E."/>
            <person name="Lipzen A."/>
            <person name="Khouja H.-R."/>
            <person name="Murat C."/>
            <person name="Ohm R."/>
            <person name="Olson A."/>
            <person name="Spatafora J."/>
            <person name="Veneault-Fourrey C."/>
            <person name="Henrissat B."/>
            <person name="Grigoriev I."/>
            <person name="Martin F."/>
            <person name="Perotto S."/>
        </authorList>
    </citation>
    <scope>NUCLEOTIDE SEQUENCE [LARGE SCALE GENOMIC DNA]</scope>
    <source>
        <strain evidence="8 9">UAMH 7357</strain>
    </source>
</reference>
<dbReference type="EMBL" id="KZ613469">
    <property type="protein sequence ID" value="PMD25886.1"/>
    <property type="molecule type" value="Genomic_DNA"/>
</dbReference>
<evidence type="ECO:0000256" key="1">
    <source>
        <dbReference type="ARBA" id="ARBA00004123"/>
    </source>
</evidence>
<evidence type="ECO:0000256" key="6">
    <source>
        <dbReference type="ARBA" id="ARBA00023328"/>
    </source>
</evidence>
<keyword evidence="4" id="KW-0158">Chromosome</keyword>
<evidence type="ECO:0000256" key="4">
    <source>
        <dbReference type="ARBA" id="ARBA00022454"/>
    </source>
</evidence>
<keyword evidence="6" id="KW-0137">Centromere</keyword>
<comment type="subcellular location">
    <subcellularLocation>
        <location evidence="2">Chromosome</location>
        <location evidence="2">Centromere</location>
    </subcellularLocation>
    <subcellularLocation>
        <location evidence="1">Nucleus</location>
    </subcellularLocation>
</comment>
<evidence type="ECO:0000313" key="8">
    <source>
        <dbReference type="EMBL" id="PMD25886.1"/>
    </source>
</evidence>
<dbReference type="OrthoDB" id="10050372at2759"/>
<organism evidence="8 9">
    <name type="scientific">Hyaloscypha hepaticicola</name>
    <dbReference type="NCBI Taxonomy" id="2082293"/>
    <lineage>
        <taxon>Eukaryota</taxon>
        <taxon>Fungi</taxon>
        <taxon>Dikarya</taxon>
        <taxon>Ascomycota</taxon>
        <taxon>Pezizomycotina</taxon>
        <taxon>Leotiomycetes</taxon>
        <taxon>Helotiales</taxon>
        <taxon>Hyaloscyphaceae</taxon>
        <taxon>Hyaloscypha</taxon>
    </lineage>
</organism>
<gene>
    <name evidence="8" type="ORF">NA56DRAFT_642142</name>
</gene>
<dbReference type="InterPro" id="IPR018464">
    <property type="entry name" value="CENP-O"/>
</dbReference>
<feature type="compositionally biased region" description="Low complexity" evidence="7">
    <location>
        <begin position="65"/>
        <end position="76"/>
    </location>
</feature>
<feature type="region of interest" description="Disordered" evidence="7">
    <location>
        <begin position="49"/>
        <end position="76"/>
    </location>
</feature>